<organism evidence="2">
    <name type="scientific">Eutreptiella gymnastica</name>
    <dbReference type="NCBI Taxonomy" id="73025"/>
    <lineage>
        <taxon>Eukaryota</taxon>
        <taxon>Discoba</taxon>
        <taxon>Euglenozoa</taxon>
        <taxon>Euglenida</taxon>
        <taxon>Spirocuta</taxon>
        <taxon>Euglenophyceae</taxon>
        <taxon>Eutreptiales</taxon>
        <taxon>Eutreptiaceae</taxon>
        <taxon>Eutreptiella</taxon>
    </lineage>
</organism>
<gene>
    <name evidence="2" type="ORF">EGYM00163_LOCUS22532</name>
    <name evidence="3" type="ORF">EGYM00163_LOCUS22534</name>
</gene>
<accession>A0A6T2ASN2</accession>
<evidence type="ECO:0008006" key="4">
    <source>
        <dbReference type="Google" id="ProtNLM"/>
    </source>
</evidence>
<dbReference type="EMBL" id="HBJA01063834">
    <property type="protein sequence ID" value="CAE0811386.1"/>
    <property type="molecule type" value="Transcribed_RNA"/>
</dbReference>
<evidence type="ECO:0000313" key="3">
    <source>
        <dbReference type="EMBL" id="CAE0811386.1"/>
    </source>
</evidence>
<sequence length="132" mass="15281">MILGHGVTRFFTRCLLLAFGYKSWKSLEKGVSPDESHWLTFWMLYAFIQAAECILDNILYRAPMYFELKLAFFVYLGLFNGATTIYEKFGANAIQSAEKAIKQVSEKEEVQKFIKQVQEKAAPILEKIPKRE</sequence>
<dbReference type="AlphaFoldDB" id="A0A6T2ASN2"/>
<dbReference type="PANTHER" id="PTHR12300">
    <property type="entry name" value="HVA22-LIKE PROTEINS"/>
    <property type="match status" value="1"/>
</dbReference>
<proteinExistence type="inferred from homology"/>
<dbReference type="Pfam" id="PF03134">
    <property type="entry name" value="TB2_DP1_HVA22"/>
    <property type="match status" value="1"/>
</dbReference>
<dbReference type="EMBL" id="HBJA01063832">
    <property type="protein sequence ID" value="CAE0811384.1"/>
    <property type="molecule type" value="Transcribed_RNA"/>
</dbReference>
<comment type="similarity">
    <text evidence="1">Belongs to the DP1 family.</text>
</comment>
<evidence type="ECO:0000256" key="1">
    <source>
        <dbReference type="RuleBase" id="RU362006"/>
    </source>
</evidence>
<dbReference type="GO" id="GO:0016020">
    <property type="term" value="C:membrane"/>
    <property type="evidence" value="ECO:0007669"/>
    <property type="project" value="UniProtKB-SubCell"/>
</dbReference>
<comment type="subcellular location">
    <subcellularLocation>
        <location evidence="1">Membrane</location>
        <topology evidence="1">Multi-pass membrane protein</topology>
    </subcellularLocation>
</comment>
<reference evidence="2" key="1">
    <citation type="submission" date="2021-01" db="EMBL/GenBank/DDBJ databases">
        <authorList>
            <person name="Corre E."/>
            <person name="Pelletier E."/>
            <person name="Niang G."/>
            <person name="Scheremetjew M."/>
            <person name="Finn R."/>
            <person name="Kale V."/>
            <person name="Holt S."/>
            <person name="Cochrane G."/>
            <person name="Meng A."/>
            <person name="Brown T."/>
            <person name="Cohen L."/>
        </authorList>
    </citation>
    <scope>NUCLEOTIDE SEQUENCE</scope>
    <source>
        <strain evidence="2">CCMP1594</strain>
    </source>
</reference>
<dbReference type="InterPro" id="IPR004345">
    <property type="entry name" value="TB2_DP1_HVA22"/>
</dbReference>
<evidence type="ECO:0000313" key="2">
    <source>
        <dbReference type="EMBL" id="CAE0811384.1"/>
    </source>
</evidence>
<protein>
    <recommendedName>
        <fullName evidence="4">Receptor expression-enhancing protein</fullName>
    </recommendedName>
</protein>
<name>A0A6T2ASN2_9EUGL</name>